<dbReference type="EMBL" id="MCIF01000002">
    <property type="protein sequence ID" value="RAQ97719.1"/>
    <property type="molecule type" value="Genomic_DNA"/>
</dbReference>
<sequence length="203" mass="22674">MNPAARNATGPLSQQLRLRASFDQAAAWLSVVFLFFAALLLYLHALGSPSLWFDEAFSVELARQPLPRLWQAIWGPEPNMELYYLLLHFWLQLTGALGPAPTEFILRLPSALCAALLYLLNYSILIYAQQTRAYAHQHPRLFSIVERVPDSQAAQQVSAVETWPDQHYQLLASMSSAGGISVHLYAVVPSSALHRTNQGADWS</sequence>
<evidence type="ECO:0000313" key="3">
    <source>
        <dbReference type="Proteomes" id="UP000248706"/>
    </source>
</evidence>
<protein>
    <submittedName>
        <fullName evidence="2">Uncharacterized protein</fullName>
    </submittedName>
</protein>
<gene>
    <name evidence="2" type="ORF">A4R35_19425</name>
</gene>
<name>A0A328VKQ9_9CHLR</name>
<keyword evidence="1" id="KW-0812">Transmembrane</keyword>
<reference evidence="2 3" key="1">
    <citation type="submission" date="2016-08" db="EMBL/GenBank/DDBJ databases">
        <title>Analysis of Carbohydrate Active Enzymes in Thermogemmatispora T81 Reveals Carbohydrate Degradation Ability.</title>
        <authorList>
            <person name="Tomazini A."/>
            <person name="Lal S."/>
            <person name="Stott M."/>
            <person name="Henrissat B."/>
            <person name="Polikarpov I."/>
            <person name="Sparling R."/>
            <person name="Levin D.B."/>
        </authorList>
    </citation>
    <scope>NUCLEOTIDE SEQUENCE [LARGE SCALE GENOMIC DNA]</scope>
    <source>
        <strain evidence="2 3">T81</strain>
    </source>
</reference>
<dbReference type="Proteomes" id="UP000248706">
    <property type="component" value="Unassembled WGS sequence"/>
</dbReference>
<evidence type="ECO:0000256" key="1">
    <source>
        <dbReference type="SAM" id="Phobius"/>
    </source>
</evidence>
<comment type="caution">
    <text evidence="2">The sequence shown here is derived from an EMBL/GenBank/DDBJ whole genome shotgun (WGS) entry which is preliminary data.</text>
</comment>
<feature type="transmembrane region" description="Helical" evidence="1">
    <location>
        <begin position="106"/>
        <end position="128"/>
    </location>
</feature>
<keyword evidence="3" id="KW-1185">Reference proteome</keyword>
<proteinExistence type="predicted"/>
<organism evidence="2 3">
    <name type="scientific">Thermogemmatispora tikiterensis</name>
    <dbReference type="NCBI Taxonomy" id="1825093"/>
    <lineage>
        <taxon>Bacteria</taxon>
        <taxon>Bacillati</taxon>
        <taxon>Chloroflexota</taxon>
        <taxon>Ktedonobacteria</taxon>
        <taxon>Thermogemmatisporales</taxon>
        <taxon>Thermogemmatisporaceae</taxon>
        <taxon>Thermogemmatispora</taxon>
    </lineage>
</organism>
<keyword evidence="1" id="KW-1133">Transmembrane helix</keyword>
<feature type="transmembrane region" description="Helical" evidence="1">
    <location>
        <begin position="25"/>
        <end position="43"/>
    </location>
</feature>
<accession>A0A328VKQ9</accession>
<keyword evidence="1" id="KW-0472">Membrane</keyword>
<dbReference type="AlphaFoldDB" id="A0A328VKQ9"/>
<evidence type="ECO:0000313" key="2">
    <source>
        <dbReference type="EMBL" id="RAQ97719.1"/>
    </source>
</evidence>